<dbReference type="InterPro" id="IPR036789">
    <property type="entry name" value="Ribosomal_uL6-like_a/b-dom_sf"/>
</dbReference>
<name>A0A511NIJ8_9FLAO</name>
<keyword evidence="2 8" id="KW-0694">RNA-binding</keyword>
<evidence type="ECO:0000256" key="7">
    <source>
        <dbReference type="RuleBase" id="RU003869"/>
    </source>
</evidence>
<comment type="caution">
    <text evidence="10">The sequence shown here is derived from an EMBL/GenBank/DDBJ whole genome shotgun (WGS) entry which is preliminary data.</text>
</comment>
<organism evidence="10 11">
    <name type="scientific">Empedobacter brevis NBRC 14943 = ATCC 43319</name>
    <dbReference type="NCBI Taxonomy" id="1218108"/>
    <lineage>
        <taxon>Bacteria</taxon>
        <taxon>Pseudomonadati</taxon>
        <taxon>Bacteroidota</taxon>
        <taxon>Flavobacteriia</taxon>
        <taxon>Flavobacteriales</taxon>
        <taxon>Weeksellaceae</taxon>
        <taxon>Empedobacter</taxon>
    </lineage>
</organism>
<dbReference type="Proteomes" id="UP000321245">
    <property type="component" value="Unassembled WGS sequence"/>
</dbReference>
<dbReference type="InterPro" id="IPR019906">
    <property type="entry name" value="Ribosomal_uL6_bac-type"/>
</dbReference>
<evidence type="ECO:0000256" key="2">
    <source>
        <dbReference type="ARBA" id="ARBA00022884"/>
    </source>
</evidence>
<dbReference type="GeneID" id="84648933"/>
<dbReference type="SUPFAM" id="SSF56053">
    <property type="entry name" value="Ribosomal protein L6"/>
    <property type="match status" value="2"/>
</dbReference>
<feature type="domain" description="Large ribosomal subunit protein uL6 alpha-beta" evidence="9">
    <location>
        <begin position="90"/>
        <end position="167"/>
    </location>
</feature>
<evidence type="ECO:0000313" key="11">
    <source>
        <dbReference type="Proteomes" id="UP000321245"/>
    </source>
</evidence>
<dbReference type="RefSeq" id="WP_019974186.1">
    <property type="nucleotide sequence ID" value="NZ_BJXC01000014.1"/>
</dbReference>
<dbReference type="PIRSF" id="PIRSF002162">
    <property type="entry name" value="Ribosomal_L6"/>
    <property type="match status" value="1"/>
</dbReference>
<evidence type="ECO:0000256" key="3">
    <source>
        <dbReference type="ARBA" id="ARBA00022980"/>
    </source>
</evidence>
<dbReference type="EMBL" id="BJXC01000014">
    <property type="protein sequence ID" value="GEM52298.1"/>
    <property type="molecule type" value="Genomic_DNA"/>
</dbReference>
<sequence>MSRIGHAQINIPSAATVEFKDNVVTVTGNNITMTRELKEGFDVKIEDGVLTVVRPNESKDSKALHGLYRSLINNMVIGVTEGFKKQLELIGVGYRASNQGQKLDLSLGFSHNIIIELPTEVKVETLTEKGKSPVITLSSHDNQLLGMVVAKIRSYRKPEPYKGKGIKFVGEIIRRKAGKSA</sequence>
<evidence type="ECO:0000256" key="4">
    <source>
        <dbReference type="ARBA" id="ARBA00023274"/>
    </source>
</evidence>
<keyword evidence="11" id="KW-1185">Reference proteome</keyword>
<dbReference type="FunFam" id="3.90.930.12:FF:000002">
    <property type="entry name" value="50S ribosomal protein L6"/>
    <property type="match status" value="1"/>
</dbReference>
<proteinExistence type="inferred from homology"/>
<evidence type="ECO:0000313" key="10">
    <source>
        <dbReference type="EMBL" id="GEM52298.1"/>
    </source>
</evidence>
<dbReference type="AlphaFoldDB" id="A0A511NIJ8"/>
<evidence type="ECO:0000256" key="6">
    <source>
        <dbReference type="NCBIfam" id="TIGR03654"/>
    </source>
</evidence>
<dbReference type="GO" id="GO:0002181">
    <property type="term" value="P:cytoplasmic translation"/>
    <property type="evidence" value="ECO:0007669"/>
    <property type="project" value="TreeGrafter"/>
</dbReference>
<dbReference type="InterPro" id="IPR020040">
    <property type="entry name" value="Ribosomal_uL6_a/b-dom"/>
</dbReference>
<feature type="domain" description="Large ribosomal subunit protein uL6 alpha-beta" evidence="9">
    <location>
        <begin position="11"/>
        <end position="82"/>
    </location>
</feature>
<protein>
    <recommendedName>
        <fullName evidence="5 6">50S ribosomal protein L6</fullName>
    </recommendedName>
</protein>
<dbReference type="PANTHER" id="PTHR11655:SF14">
    <property type="entry name" value="LARGE RIBOSOMAL SUBUNIT PROTEIN UL6M"/>
    <property type="match status" value="1"/>
</dbReference>
<dbReference type="Gene3D" id="3.90.930.12">
    <property type="entry name" value="Ribosomal protein L6, alpha-beta domain"/>
    <property type="match status" value="2"/>
</dbReference>
<keyword evidence="1 8" id="KW-0699">rRNA-binding</keyword>
<dbReference type="InterPro" id="IPR002358">
    <property type="entry name" value="Ribosomal_uL6_CS"/>
</dbReference>
<comment type="similarity">
    <text evidence="7">Belongs to the universal ribosomal protein uL6 family.</text>
</comment>
<dbReference type="PROSITE" id="PS00525">
    <property type="entry name" value="RIBOSOMAL_L6_1"/>
    <property type="match status" value="1"/>
</dbReference>
<gene>
    <name evidence="10" type="primary">rplF</name>
    <name evidence="10" type="ORF">EB1_20880</name>
</gene>
<reference evidence="10 11" key="1">
    <citation type="submission" date="2019-07" db="EMBL/GenBank/DDBJ databases">
        <title>Whole genome shotgun sequence of Empedobacter brevis NBRC 14943.</title>
        <authorList>
            <person name="Hosoyama A."/>
            <person name="Uohara A."/>
            <person name="Ohji S."/>
            <person name="Ichikawa N."/>
        </authorList>
    </citation>
    <scope>NUCLEOTIDE SEQUENCE [LARGE SCALE GENOMIC DNA]</scope>
    <source>
        <strain evidence="10 11">NBRC 14943</strain>
    </source>
</reference>
<dbReference type="Pfam" id="PF00347">
    <property type="entry name" value="Ribosomal_L6"/>
    <property type="match status" value="2"/>
</dbReference>
<dbReference type="InterPro" id="IPR000702">
    <property type="entry name" value="Ribosomal_uL6-like"/>
</dbReference>
<dbReference type="OrthoDB" id="9805007at2"/>
<evidence type="ECO:0000256" key="1">
    <source>
        <dbReference type="ARBA" id="ARBA00022730"/>
    </source>
</evidence>
<dbReference type="GO" id="GO:0019843">
    <property type="term" value="F:rRNA binding"/>
    <property type="evidence" value="ECO:0007669"/>
    <property type="project" value="UniProtKB-UniRule"/>
</dbReference>
<keyword evidence="3 7" id="KW-0689">Ribosomal protein</keyword>
<keyword evidence="4 7" id="KW-0687">Ribonucleoprotein</keyword>
<evidence type="ECO:0000259" key="9">
    <source>
        <dbReference type="Pfam" id="PF00347"/>
    </source>
</evidence>
<accession>A0A511NIJ8</accession>
<dbReference type="PANTHER" id="PTHR11655">
    <property type="entry name" value="60S/50S RIBOSOMAL PROTEIN L6/L9"/>
    <property type="match status" value="1"/>
</dbReference>
<dbReference type="NCBIfam" id="TIGR03654">
    <property type="entry name" value="L6_bact"/>
    <property type="match status" value="1"/>
</dbReference>
<comment type="function">
    <text evidence="8">This protein binds to the 23S rRNA, and is important in its secondary structure. It is located near the subunit interface in the base of the L7/L12 stalk, and near the tRNA binding site of the peptidyltransferase center.</text>
</comment>
<evidence type="ECO:0000256" key="8">
    <source>
        <dbReference type="RuleBase" id="RU003870"/>
    </source>
</evidence>
<dbReference type="GO" id="GO:0003735">
    <property type="term" value="F:structural constituent of ribosome"/>
    <property type="evidence" value="ECO:0007669"/>
    <property type="project" value="UniProtKB-UniRule"/>
</dbReference>
<dbReference type="STRING" id="1218108.GCA_000382425_00676"/>
<dbReference type="GO" id="GO:0022625">
    <property type="term" value="C:cytosolic large ribosomal subunit"/>
    <property type="evidence" value="ECO:0007669"/>
    <property type="project" value="UniProtKB-UniRule"/>
</dbReference>
<dbReference type="PRINTS" id="PR00059">
    <property type="entry name" value="RIBOSOMALL6"/>
</dbReference>
<evidence type="ECO:0000256" key="5">
    <source>
        <dbReference type="ARBA" id="ARBA00035454"/>
    </source>
</evidence>